<dbReference type="Gene3D" id="3.80.10.10">
    <property type="entry name" value="Ribonuclease Inhibitor"/>
    <property type="match status" value="2"/>
</dbReference>
<evidence type="ECO:0000256" key="9">
    <source>
        <dbReference type="ARBA" id="ARBA00022737"/>
    </source>
</evidence>
<dbReference type="SUPFAM" id="SSF52058">
    <property type="entry name" value="L domain-like"/>
    <property type="match status" value="1"/>
</dbReference>
<keyword evidence="14" id="KW-0961">Cell wall biogenesis/degradation</keyword>
<proteinExistence type="predicted"/>
<keyword evidence="5" id="KW-0964">Secreted</keyword>
<evidence type="ECO:0000313" key="19">
    <source>
        <dbReference type="EMBL" id="KAF7813892.1"/>
    </source>
</evidence>
<keyword evidence="12" id="KW-0325">Glycoprotein</keyword>
<comment type="subcellular location">
    <subcellularLocation>
        <location evidence="2">Membrane</location>
        <topology evidence="2">Multi-pass membrane protein</topology>
    </subcellularLocation>
    <subcellularLocation>
        <location evidence="3">Secreted</location>
        <location evidence="3">Cell wall</location>
    </subcellularLocation>
</comment>
<keyword evidence="4" id="KW-0134">Cell wall</keyword>
<keyword evidence="10 16" id="KW-1133">Transmembrane helix</keyword>
<dbReference type="InterPro" id="IPR013210">
    <property type="entry name" value="LRR_N_plant-typ"/>
</dbReference>
<keyword evidence="20" id="KW-1185">Reference proteome</keyword>
<evidence type="ECO:0000259" key="18">
    <source>
        <dbReference type="Pfam" id="PF08263"/>
    </source>
</evidence>
<protein>
    <recommendedName>
        <fullName evidence="15">Cell wall hydroxyproline-rich glycoprotein</fullName>
    </recommendedName>
</protein>
<keyword evidence="11 16" id="KW-0472">Membrane</keyword>
<keyword evidence="9" id="KW-0677">Repeat</keyword>
<feature type="transmembrane region" description="Helical" evidence="16">
    <location>
        <begin position="484"/>
        <end position="517"/>
    </location>
</feature>
<evidence type="ECO:0000313" key="20">
    <source>
        <dbReference type="Proteomes" id="UP000634136"/>
    </source>
</evidence>
<keyword evidence="7 16" id="KW-0812">Transmembrane</keyword>
<feature type="transmembrane region" description="Helical" evidence="16">
    <location>
        <begin position="443"/>
        <end position="464"/>
    </location>
</feature>
<dbReference type="GO" id="GO:0071555">
    <property type="term" value="P:cell wall organization"/>
    <property type="evidence" value="ECO:0007669"/>
    <property type="project" value="UniProtKB-KW"/>
</dbReference>
<dbReference type="InterPro" id="IPR032675">
    <property type="entry name" value="LRR_dom_sf"/>
</dbReference>
<dbReference type="Pfam" id="PF00560">
    <property type="entry name" value="LRR_1"/>
    <property type="match status" value="2"/>
</dbReference>
<dbReference type="Proteomes" id="UP000634136">
    <property type="component" value="Unassembled WGS sequence"/>
</dbReference>
<evidence type="ECO:0000256" key="5">
    <source>
        <dbReference type="ARBA" id="ARBA00022525"/>
    </source>
</evidence>
<dbReference type="PANTHER" id="PTHR32093">
    <property type="entry name" value="LEUCINE-RICH REPEAT EXTENSIN-LIKE PROTEIN 3-RELATED"/>
    <property type="match status" value="1"/>
</dbReference>
<comment type="caution">
    <text evidence="19">The sequence shown here is derived from an EMBL/GenBank/DDBJ whole genome shotgun (WGS) entry which is preliminary data.</text>
</comment>
<feature type="domain" description="Leucine-rich repeat-containing N-terminal plant-type" evidence="18">
    <location>
        <begin position="49"/>
        <end position="82"/>
    </location>
</feature>
<evidence type="ECO:0000256" key="14">
    <source>
        <dbReference type="ARBA" id="ARBA00023316"/>
    </source>
</evidence>
<dbReference type="InterPro" id="IPR035952">
    <property type="entry name" value="Rhomboid-like_sf"/>
</dbReference>
<evidence type="ECO:0000256" key="1">
    <source>
        <dbReference type="ARBA" id="ARBA00003292"/>
    </source>
</evidence>
<comment type="function">
    <text evidence="1">May be involved in the degradation process of specific misfolded endoplasmic reticulum (ER) luminal proteins.</text>
</comment>
<dbReference type="InterPro" id="IPR051582">
    <property type="entry name" value="LRR_extensin-like_regulator"/>
</dbReference>
<organism evidence="19 20">
    <name type="scientific">Senna tora</name>
    <dbReference type="NCBI Taxonomy" id="362788"/>
    <lineage>
        <taxon>Eukaryota</taxon>
        <taxon>Viridiplantae</taxon>
        <taxon>Streptophyta</taxon>
        <taxon>Embryophyta</taxon>
        <taxon>Tracheophyta</taxon>
        <taxon>Spermatophyta</taxon>
        <taxon>Magnoliopsida</taxon>
        <taxon>eudicotyledons</taxon>
        <taxon>Gunneridae</taxon>
        <taxon>Pentapetalae</taxon>
        <taxon>rosids</taxon>
        <taxon>fabids</taxon>
        <taxon>Fabales</taxon>
        <taxon>Fabaceae</taxon>
        <taxon>Caesalpinioideae</taxon>
        <taxon>Cassia clade</taxon>
        <taxon>Senna</taxon>
    </lineage>
</organism>
<evidence type="ECO:0000256" key="10">
    <source>
        <dbReference type="ARBA" id="ARBA00022989"/>
    </source>
</evidence>
<evidence type="ECO:0000256" key="3">
    <source>
        <dbReference type="ARBA" id="ARBA00004191"/>
    </source>
</evidence>
<feature type="transmembrane region" description="Helical" evidence="16">
    <location>
        <begin position="529"/>
        <end position="549"/>
    </location>
</feature>
<dbReference type="GO" id="GO:0016020">
    <property type="term" value="C:membrane"/>
    <property type="evidence" value="ECO:0007669"/>
    <property type="project" value="UniProtKB-SubCell"/>
</dbReference>
<dbReference type="PANTHER" id="PTHR32093:SF86">
    <property type="entry name" value="EXTENSIN-LIKE PROTEIN"/>
    <property type="match status" value="1"/>
</dbReference>
<evidence type="ECO:0000256" key="11">
    <source>
        <dbReference type="ARBA" id="ARBA00023136"/>
    </source>
</evidence>
<feature type="transmembrane region" description="Helical" evidence="16">
    <location>
        <begin position="405"/>
        <end position="422"/>
    </location>
</feature>
<name>A0A834W985_9FABA</name>
<evidence type="ECO:0000256" key="2">
    <source>
        <dbReference type="ARBA" id="ARBA00004141"/>
    </source>
</evidence>
<dbReference type="SUPFAM" id="SSF144091">
    <property type="entry name" value="Rhomboid-like"/>
    <property type="match status" value="1"/>
</dbReference>
<evidence type="ECO:0000256" key="4">
    <source>
        <dbReference type="ARBA" id="ARBA00022512"/>
    </source>
</evidence>
<dbReference type="InterPro" id="IPR001611">
    <property type="entry name" value="Leu-rich_rpt"/>
</dbReference>
<dbReference type="AlphaFoldDB" id="A0A834W985"/>
<dbReference type="InterPro" id="IPR007599">
    <property type="entry name" value="DER1"/>
</dbReference>
<dbReference type="Pfam" id="PF13855">
    <property type="entry name" value="LRR_8"/>
    <property type="match status" value="1"/>
</dbReference>
<accession>A0A834W985</accession>
<feature type="transmembrane region" description="Helical" evidence="16">
    <location>
        <begin position="561"/>
        <end position="580"/>
    </location>
</feature>
<evidence type="ECO:0000256" key="6">
    <source>
        <dbReference type="ARBA" id="ARBA00022614"/>
    </source>
</evidence>
<gene>
    <name evidence="19" type="ORF">G2W53_034868</name>
</gene>
<evidence type="ECO:0000256" key="15">
    <source>
        <dbReference type="ARBA" id="ARBA00041871"/>
    </source>
</evidence>
<dbReference type="OrthoDB" id="676979at2759"/>
<dbReference type="Pfam" id="PF04511">
    <property type="entry name" value="DER1"/>
    <property type="match status" value="1"/>
</dbReference>
<dbReference type="EMBL" id="JAAIUW010000010">
    <property type="protein sequence ID" value="KAF7813892.1"/>
    <property type="molecule type" value="Genomic_DNA"/>
</dbReference>
<sequence length="641" mass="71002">MEKSKKILGFLILLLHLTPAKSAIGSIGGGTNSPEPSGSSMSKMETAYTSLQAWKSAITDDPLRILDSWVGSNVCSYKGVFCASSGSGGGVVVAGIDLNHANLQGSLVKELSLLTDMSLLHLNSNRFTGTVPDTFKDLLFLEELDLSNNLLSGDFPAVTLYMPTLIYLDLRFNSFSGSIPEELFYKNLDAIFLNDNQFEGEIPQSLGNSPASVINLANNKFSGSIPASMGFMGSKLREILFLNNQISGCIPEGVGLFTDIQVLDVSFNSLMGHLPDTLSCLQDIQVLNLGHNKLSGELPDVVCSLRSLMNLTVAYNFFNGFSEECSRLFIGNVGFDFSGNCIPGRDMQRPQPECSVIPGGSLSCLRIPTPKPLVCASLAEQPHHLGMVHIRIFMFYNSLPPISKAYGTICLVATAAFQLGLYSPVHIELLYEEVFYRFQVWRLFTNFFFLGKFSINFGIRLLMIARYGVQLENGPFDRRTADFLWMMIFGAFTLLVLSAIPIFWSPFLGVSLVFMLLYVWSREYPNAQINIYGLVSLKAFYFPWAMLALDVIFGSPLVPDLLGIIAGHLYYFLTVLHPLAGGKNILKTPMWVYPYCFWFFKAFSRWRIGARPVTRGQPTNPAEPERSSGVAFRGRSYRLSG</sequence>
<reference evidence="19" key="1">
    <citation type="submission" date="2020-09" db="EMBL/GenBank/DDBJ databases">
        <title>Genome-Enabled Discovery of Anthraquinone Biosynthesis in Senna tora.</title>
        <authorList>
            <person name="Kang S.-H."/>
            <person name="Pandey R.P."/>
            <person name="Lee C.-M."/>
            <person name="Sim J.-S."/>
            <person name="Jeong J.-T."/>
            <person name="Choi B.-S."/>
            <person name="Jung M."/>
            <person name="Ginzburg D."/>
            <person name="Zhao K."/>
            <person name="Won S.Y."/>
            <person name="Oh T.-J."/>
            <person name="Yu Y."/>
            <person name="Kim N.-H."/>
            <person name="Lee O.R."/>
            <person name="Lee T.-H."/>
            <person name="Bashyal P."/>
            <person name="Kim T.-S."/>
            <person name="Lee W.-H."/>
            <person name="Kawkins C."/>
            <person name="Kim C.-K."/>
            <person name="Kim J.S."/>
            <person name="Ahn B.O."/>
            <person name="Rhee S.Y."/>
            <person name="Sohng J.K."/>
        </authorList>
    </citation>
    <scope>NUCLEOTIDE SEQUENCE</scope>
    <source>
        <tissue evidence="19">Leaf</tissue>
    </source>
</reference>
<evidence type="ECO:0000256" key="7">
    <source>
        <dbReference type="ARBA" id="ARBA00022692"/>
    </source>
</evidence>
<dbReference type="Pfam" id="PF08263">
    <property type="entry name" value="LRRNT_2"/>
    <property type="match status" value="1"/>
</dbReference>
<evidence type="ECO:0000256" key="16">
    <source>
        <dbReference type="SAM" id="Phobius"/>
    </source>
</evidence>
<evidence type="ECO:0000256" key="17">
    <source>
        <dbReference type="SAM" id="SignalP"/>
    </source>
</evidence>
<evidence type="ECO:0000256" key="12">
    <source>
        <dbReference type="ARBA" id="ARBA00023180"/>
    </source>
</evidence>
<feature type="signal peptide" evidence="17">
    <location>
        <begin position="1"/>
        <end position="22"/>
    </location>
</feature>
<dbReference type="FunFam" id="3.80.10.10:FF:000224">
    <property type="entry name" value="Leucine-rich repeat extensin-like protein 1"/>
    <property type="match status" value="1"/>
</dbReference>
<evidence type="ECO:0000256" key="8">
    <source>
        <dbReference type="ARBA" id="ARBA00022729"/>
    </source>
</evidence>
<keyword evidence="8 17" id="KW-0732">Signal</keyword>
<keyword evidence="6" id="KW-0433">Leucine-rich repeat</keyword>
<keyword evidence="13" id="KW-0379">Hydroxylation</keyword>
<evidence type="ECO:0000256" key="13">
    <source>
        <dbReference type="ARBA" id="ARBA00023278"/>
    </source>
</evidence>
<feature type="chain" id="PRO_5032895638" description="Cell wall hydroxyproline-rich glycoprotein" evidence="17">
    <location>
        <begin position="23"/>
        <end position="641"/>
    </location>
</feature>